<dbReference type="PANTHER" id="PTHR37841:SF1">
    <property type="entry name" value="DUF3298 DOMAIN-CONTAINING PROTEIN"/>
    <property type="match status" value="1"/>
</dbReference>
<dbReference type="Proteomes" id="UP000238430">
    <property type="component" value="Unassembled WGS sequence"/>
</dbReference>
<name>A0A2T1N648_9FLAO</name>
<gene>
    <name evidence="2" type="ORF">C7H61_13220</name>
</gene>
<dbReference type="RefSeq" id="WP_106680504.1">
    <property type="nucleotide sequence ID" value="NZ_JACHWV010000002.1"/>
</dbReference>
<protein>
    <recommendedName>
        <fullName evidence="4">WG repeat-containing protein</fullName>
    </recommendedName>
</protein>
<feature type="chain" id="PRO_5015411847" description="WG repeat-containing protein" evidence="1">
    <location>
        <begin position="19"/>
        <end position="386"/>
    </location>
</feature>
<dbReference type="PANTHER" id="PTHR37841">
    <property type="entry name" value="GLR2918 PROTEIN"/>
    <property type="match status" value="1"/>
</dbReference>
<dbReference type="OrthoDB" id="5464673at2"/>
<dbReference type="AlphaFoldDB" id="A0A2T1N648"/>
<evidence type="ECO:0000313" key="3">
    <source>
        <dbReference type="Proteomes" id="UP000238430"/>
    </source>
</evidence>
<feature type="signal peptide" evidence="1">
    <location>
        <begin position="1"/>
        <end position="18"/>
    </location>
</feature>
<keyword evidence="1" id="KW-0732">Signal</keyword>
<keyword evidence="3" id="KW-1185">Reference proteome</keyword>
<evidence type="ECO:0000313" key="2">
    <source>
        <dbReference type="EMBL" id="PSG87065.1"/>
    </source>
</evidence>
<organism evidence="2 3">
    <name type="scientific">Mesoflavibacter zeaxanthinifaciens subsp. sabulilitoris</name>
    <dbReference type="NCBI Taxonomy" id="1520893"/>
    <lineage>
        <taxon>Bacteria</taxon>
        <taxon>Pseudomonadati</taxon>
        <taxon>Bacteroidota</taxon>
        <taxon>Flavobacteriia</taxon>
        <taxon>Flavobacteriales</taxon>
        <taxon>Flavobacteriaceae</taxon>
        <taxon>Mesoflavibacter</taxon>
    </lineage>
</organism>
<accession>A0A2T1N648</accession>
<dbReference type="InterPro" id="IPR032774">
    <property type="entry name" value="WG_beta_rep"/>
</dbReference>
<proteinExistence type="predicted"/>
<evidence type="ECO:0000256" key="1">
    <source>
        <dbReference type="SAM" id="SignalP"/>
    </source>
</evidence>
<dbReference type="Pfam" id="PF14903">
    <property type="entry name" value="WG_beta_rep"/>
    <property type="match status" value="3"/>
</dbReference>
<dbReference type="EMBL" id="PXOT01000027">
    <property type="protein sequence ID" value="PSG87065.1"/>
    <property type="molecule type" value="Genomic_DNA"/>
</dbReference>
<reference evidence="2 3" key="1">
    <citation type="submission" date="2018-03" db="EMBL/GenBank/DDBJ databases">
        <title>Mesoflavibacter sp. HG37 and Mesoflavibacter sp. HG96 sp.nov., two marine bacteria isolated from seawater of Western Pacific Ocean.</title>
        <authorList>
            <person name="Cheng H."/>
            <person name="Wu Y.-H."/>
            <person name="Guo L.-L."/>
            <person name="Xu X.-W."/>
        </authorList>
    </citation>
    <scope>NUCLEOTIDE SEQUENCE [LARGE SCALE GENOMIC DNA]</scope>
    <source>
        <strain evidence="2 3">KCTC 42117</strain>
    </source>
</reference>
<comment type="caution">
    <text evidence="2">The sequence shown here is derived from an EMBL/GenBank/DDBJ whole genome shotgun (WGS) entry which is preliminary data.</text>
</comment>
<sequence length="386" mass="44728">MRLYTTISILLLSNFLFAQKPLYFDKLNDFKNGYALVQTGNLKGFIDVDGNLIGKLDVIQTLDNGTDFQGKTVYLQRQFGFHKDAIRKFTGEFILNPSFSIQTVNSFFIIKDFKNLSKPTFKIMNENGQIIFSVISKNGVQDPILPISNELIGIKNLDDKYSKYYAIKSLVSDFKSDYNYKKFKKLKNGFIKAFRYSETEGKNKWGFLNSKGEVAIDFMYSYEPSDFNENKAIVKNIDNLFGYIDNDNKIILEPQFVEASKFVNGKAIVRLYNHKKVNNITNYGYRLINEKGEILFDFKELRVDKKYDESKYDIIENGNLIKLKHGSKISLFNVDNFEIKETPYNSIGEFDSNLALVVFKKEDKKKMGYINEKGELVFCTETKNQF</sequence>
<evidence type="ECO:0008006" key="4">
    <source>
        <dbReference type="Google" id="ProtNLM"/>
    </source>
</evidence>